<evidence type="ECO:0000259" key="3">
    <source>
        <dbReference type="Pfam" id="PF01048"/>
    </source>
</evidence>
<dbReference type="InterPro" id="IPR035994">
    <property type="entry name" value="Nucleoside_phosphorylase_sf"/>
</dbReference>
<dbReference type="InterPro" id="IPR011990">
    <property type="entry name" value="TPR-like_helical_dom_sf"/>
</dbReference>
<dbReference type="InterPro" id="IPR002182">
    <property type="entry name" value="NB-ARC"/>
</dbReference>
<evidence type="ECO:0000313" key="4">
    <source>
        <dbReference type="EMBL" id="KAH7025134.1"/>
    </source>
</evidence>
<organism evidence="4 5">
    <name type="scientific">Microdochium trichocladiopsis</name>
    <dbReference type="NCBI Taxonomy" id="1682393"/>
    <lineage>
        <taxon>Eukaryota</taxon>
        <taxon>Fungi</taxon>
        <taxon>Dikarya</taxon>
        <taxon>Ascomycota</taxon>
        <taxon>Pezizomycotina</taxon>
        <taxon>Sordariomycetes</taxon>
        <taxon>Xylariomycetidae</taxon>
        <taxon>Xylariales</taxon>
        <taxon>Microdochiaceae</taxon>
        <taxon>Microdochium</taxon>
    </lineage>
</organism>
<dbReference type="InterPro" id="IPR000845">
    <property type="entry name" value="Nucleoside_phosphorylase_d"/>
</dbReference>
<evidence type="ECO:0000313" key="5">
    <source>
        <dbReference type="Proteomes" id="UP000756346"/>
    </source>
</evidence>
<dbReference type="InterPro" id="IPR027417">
    <property type="entry name" value="P-loop_NTPase"/>
</dbReference>
<protein>
    <recommendedName>
        <fullName evidence="6">Nucleoside phosphorylase domain-containing protein</fullName>
    </recommendedName>
</protein>
<dbReference type="PANTHER" id="PTHR46082:SF6">
    <property type="entry name" value="AAA+ ATPASE DOMAIN-CONTAINING PROTEIN-RELATED"/>
    <property type="match status" value="1"/>
</dbReference>
<gene>
    <name evidence="4" type="ORF">B0I36DRAFT_434623</name>
</gene>
<evidence type="ECO:0008006" key="6">
    <source>
        <dbReference type="Google" id="ProtNLM"/>
    </source>
</evidence>
<accession>A0A9P9BLQ7</accession>
<dbReference type="InterPro" id="IPR053137">
    <property type="entry name" value="NLR-like"/>
</dbReference>
<dbReference type="Pfam" id="PF00931">
    <property type="entry name" value="NB-ARC"/>
    <property type="match status" value="1"/>
</dbReference>
<dbReference type="SUPFAM" id="SSF53167">
    <property type="entry name" value="Purine and uridine phosphorylases"/>
    <property type="match status" value="1"/>
</dbReference>
<comment type="caution">
    <text evidence="4">The sequence shown here is derived from an EMBL/GenBank/DDBJ whole genome shotgun (WGS) entry which is preliminary data.</text>
</comment>
<dbReference type="GO" id="GO:0003824">
    <property type="term" value="F:catalytic activity"/>
    <property type="evidence" value="ECO:0007669"/>
    <property type="project" value="InterPro"/>
</dbReference>
<dbReference type="EMBL" id="JAGTJQ010000009">
    <property type="protein sequence ID" value="KAH7025134.1"/>
    <property type="molecule type" value="Genomic_DNA"/>
</dbReference>
<evidence type="ECO:0000256" key="1">
    <source>
        <dbReference type="SAM" id="MobiDB-lite"/>
    </source>
</evidence>
<dbReference type="RefSeq" id="XP_046008682.1">
    <property type="nucleotide sequence ID" value="XM_046162718.1"/>
</dbReference>
<feature type="region of interest" description="Disordered" evidence="1">
    <location>
        <begin position="41"/>
        <end position="70"/>
    </location>
</feature>
<dbReference type="SUPFAM" id="SSF52540">
    <property type="entry name" value="P-loop containing nucleoside triphosphate hydrolases"/>
    <property type="match status" value="1"/>
</dbReference>
<reference evidence="4" key="1">
    <citation type="journal article" date="2021" name="Nat. Commun.">
        <title>Genetic determinants of endophytism in the Arabidopsis root mycobiome.</title>
        <authorList>
            <person name="Mesny F."/>
            <person name="Miyauchi S."/>
            <person name="Thiergart T."/>
            <person name="Pickel B."/>
            <person name="Atanasova L."/>
            <person name="Karlsson M."/>
            <person name="Huettel B."/>
            <person name="Barry K.W."/>
            <person name="Haridas S."/>
            <person name="Chen C."/>
            <person name="Bauer D."/>
            <person name="Andreopoulos W."/>
            <person name="Pangilinan J."/>
            <person name="LaButti K."/>
            <person name="Riley R."/>
            <person name="Lipzen A."/>
            <person name="Clum A."/>
            <person name="Drula E."/>
            <person name="Henrissat B."/>
            <person name="Kohler A."/>
            <person name="Grigoriev I.V."/>
            <person name="Martin F.M."/>
            <person name="Hacquard S."/>
        </authorList>
    </citation>
    <scope>NUCLEOTIDE SEQUENCE</scope>
    <source>
        <strain evidence="4">MPI-CAGE-CH-0230</strain>
    </source>
</reference>
<dbReference type="Gene3D" id="1.25.40.10">
    <property type="entry name" value="Tetratricopeptide repeat domain"/>
    <property type="match status" value="2"/>
</dbReference>
<dbReference type="GO" id="GO:0009116">
    <property type="term" value="P:nucleoside metabolic process"/>
    <property type="evidence" value="ECO:0007669"/>
    <property type="project" value="InterPro"/>
</dbReference>
<keyword evidence="5" id="KW-1185">Reference proteome</keyword>
<dbReference type="PANTHER" id="PTHR46082">
    <property type="entry name" value="ATP/GTP-BINDING PROTEIN-RELATED"/>
    <property type="match status" value="1"/>
</dbReference>
<proteinExistence type="predicted"/>
<dbReference type="Gene3D" id="3.40.50.1580">
    <property type="entry name" value="Nucleoside phosphorylase domain"/>
    <property type="match status" value="1"/>
</dbReference>
<dbReference type="SUPFAM" id="SSF48452">
    <property type="entry name" value="TPR-like"/>
    <property type="match status" value="2"/>
</dbReference>
<feature type="domain" description="NB-ARC" evidence="2">
    <location>
        <begin position="373"/>
        <end position="541"/>
    </location>
</feature>
<dbReference type="GO" id="GO:0043531">
    <property type="term" value="F:ADP binding"/>
    <property type="evidence" value="ECO:0007669"/>
    <property type="project" value="InterPro"/>
</dbReference>
<dbReference type="Gene3D" id="3.40.50.300">
    <property type="entry name" value="P-loop containing nucleotide triphosphate hydrolases"/>
    <property type="match status" value="1"/>
</dbReference>
<dbReference type="Proteomes" id="UP000756346">
    <property type="component" value="Unassembled WGS sequence"/>
</dbReference>
<sequence length="1148" mass="128696">MAFRERPPRRPAARADFEIAIICALVHEADAVKALFDHHWDDNEGEDQDSDTNKQPYDKASGDPNAYSTGTMGRHNVVLVHMPGMGKTSASMAAAYCKTSFPNIRLALIVGVCGAVPFYGPGDARTEIVLGDVVVSSGVVQHDLGRRYPDRFERKDTLLDSLARPTLEIRSMLAKLQGLRDQQVFQAKLEHYLALLQKQPILAAQYPGKEHDRLFEPTYHHLDRDKTCIQCGCDGPLLSRNRLALENNDSSCRPRVHFGLIASGDTVLKSGEERDRIAREEGIIGFEMEGAGVWDIFPCLVIKGACDYADSHKSKAWQHYAAAIAAACAKAFLDSWVPRSAAAPAAAPALATRSACVVCLPLMRNKNFTGRTAVLEEIRTKLFDQEECRRLAIVGLGGVGKTQIALQFAHWMQQNKPEYHICWLPVSSIGAFDQAYLDFGARLGVTIDAKLEEPKETIRNYLCSESAGKWLLIVDNADDAGLVLGSSGIEDYLPESEHGLLLFTTRSWGVGCEMAGSDVIKLDEMEPHEARDLLAKSLIRKPTTNEDATDKLLQQLTFLPLAITQATAYLNRNQVSIKQYLHLLNSADQNMVELMSREFRDSTRYRHSNNAVATTWLVSFEQIQKYSKAAAGLLAFISCVEPKSIPRSMLPKASTEVETVEALSMLLGYAFLVDRGNGEVYDMHSLVHLATRLWVEKQGQSDEQVLGGIRHLGRVLPSSDANISSRREWRLYLPHAVRLLATKLTHPVRYGPELTYRVARQLIHQFRFTEALPYLQNAYEQVKDSRPPTDRCRSAIETCLARAYAFHGMHAKGISLMQDHVDFYAKFDSTNPARLAFQLILGDIHLKNGQVEKAITLLEEVVAEERLVLPEQNPSRLDSERRLAGAYLQANRFADAEELLVHVVENEKLTMDAGDKRLLEGQMDLADTYIIAAQPEKGTQILEELNKIARERLDAIDILRLQIEDKLAQAFMASGRTEQAIELLESIVDMRELQLPEEELCHDLTREWLADAYSTAGQPNEAIRCLELQLEYDRAAMRETIPRRVELKNRLAGLYLGVGRPQPAIELLENVDAEDSTVLDDLDEASFTSRFMSRHWLARAYVAGRRAEEAVHVLEDLVACKNHAYGPKQDQRTREALVWARRNVQRGK</sequence>
<dbReference type="OrthoDB" id="5086500at2759"/>
<name>A0A9P9BLQ7_9PEZI</name>
<feature type="domain" description="Nucleoside phosphorylase" evidence="3">
    <location>
        <begin position="19"/>
        <end position="311"/>
    </location>
</feature>
<dbReference type="Pfam" id="PF01048">
    <property type="entry name" value="PNP_UDP_1"/>
    <property type="match status" value="1"/>
</dbReference>
<evidence type="ECO:0000259" key="2">
    <source>
        <dbReference type="Pfam" id="PF00931"/>
    </source>
</evidence>
<dbReference type="GeneID" id="70192264"/>
<dbReference type="AlphaFoldDB" id="A0A9P9BLQ7"/>